<dbReference type="PROSITE" id="PS50829">
    <property type="entry name" value="GYF"/>
    <property type="match status" value="1"/>
</dbReference>
<comment type="caution">
    <text evidence="3">The sequence shown here is derived from an EMBL/GenBank/DDBJ whole genome shotgun (WGS) entry which is preliminary data.</text>
</comment>
<accession>A0AAD8UUN4</accession>
<organism evidence="3 4">
    <name type="scientific">Babesia gibsoni</name>
    <dbReference type="NCBI Taxonomy" id="33632"/>
    <lineage>
        <taxon>Eukaryota</taxon>
        <taxon>Sar</taxon>
        <taxon>Alveolata</taxon>
        <taxon>Apicomplexa</taxon>
        <taxon>Aconoidasida</taxon>
        <taxon>Piroplasmida</taxon>
        <taxon>Babesiidae</taxon>
        <taxon>Babesia</taxon>
    </lineage>
</organism>
<feature type="region of interest" description="Disordered" evidence="1">
    <location>
        <begin position="406"/>
        <end position="426"/>
    </location>
</feature>
<dbReference type="EMBL" id="JAVEPI010000002">
    <property type="protein sequence ID" value="KAK1443834.1"/>
    <property type="molecule type" value="Genomic_DNA"/>
</dbReference>
<evidence type="ECO:0000259" key="2">
    <source>
        <dbReference type="PROSITE" id="PS50829"/>
    </source>
</evidence>
<feature type="region of interest" description="Disordered" evidence="1">
    <location>
        <begin position="1"/>
        <end position="41"/>
    </location>
</feature>
<feature type="region of interest" description="Disordered" evidence="1">
    <location>
        <begin position="616"/>
        <end position="679"/>
    </location>
</feature>
<dbReference type="AlphaFoldDB" id="A0AAD8UUN4"/>
<proteinExistence type="predicted"/>
<feature type="region of interest" description="Disordered" evidence="1">
    <location>
        <begin position="532"/>
        <end position="588"/>
    </location>
</feature>
<keyword evidence="4" id="KW-1185">Reference proteome</keyword>
<dbReference type="InterPro" id="IPR035445">
    <property type="entry name" value="GYF-like_dom_sf"/>
</dbReference>
<sequence length="715" mass="79536">MFHPRPFGGIVNIFSKSGKGEQGSKAEGNPVGGGDAPAAQVDPTAITNEGFLSNRRTQGEDGIQVGPKAPDGKAIADDFKSFNIGNSNHAVKKDPDPEEPTLVIPENAAEMAAQGVFDKLHLLQIMFGYERLRKEKSSAFDDMDKPKFKFVDSVPHAMHPGVMRDGGHGSREGHGGMFTHSSHSGFDHGENPRKSLELNTGQRRSYFDHRIQKGRDGFRMGRDSYDSSDYTKRMDHHDVNPTRGDDHGRRKGHDEHAHRGDFRFGNDKHKQNEGPVRQEDDRTSHYKVFEKLKQNESAMHSPLKGQTHFGEKDSAGHNTLQKQQSERFDIRDTYRQLESLQKPLPAVPKPSPEVRITETNIINNGLAIKGADDKFGKYSALTPSSMKPSPAWSRGGDSYAWGKPASGRLETTPVKGPEVFTTPSMKTASGSQSFLERLLDKSFDALEPAMDNAMVETAAHFQKSMQFSNEVSQASQTINMEWQYKDPHGLIHGPFSSKQMYTWYINNFFNPNLQMRYNSKMPWTPFKELYPPNTNPFRENPVGFSDKPGTPSPRRKGESSVEATPLVSIAKEKEPQSRDSGSMELESPVFSTRWNKPEDMKVDSLLGIMEKQKRQSAAAAAAAPKPVTPMARPSPGWNLPVDDPAPVSSDDFPQLSLGVEKSSKGKKKIPTRPFPQPQQSTMSLKAFMKHHAPTPETTKVQPRESFASKVMGNNK</sequence>
<dbReference type="Proteomes" id="UP001230268">
    <property type="component" value="Unassembled WGS sequence"/>
</dbReference>
<feature type="compositionally biased region" description="Low complexity" evidence="1">
    <location>
        <begin position="640"/>
        <end position="653"/>
    </location>
</feature>
<evidence type="ECO:0000313" key="3">
    <source>
        <dbReference type="EMBL" id="KAK1443834.1"/>
    </source>
</evidence>
<evidence type="ECO:0000256" key="1">
    <source>
        <dbReference type="SAM" id="MobiDB-lite"/>
    </source>
</evidence>
<dbReference type="SMART" id="SM00444">
    <property type="entry name" value="GYF"/>
    <property type="match status" value="1"/>
</dbReference>
<dbReference type="Pfam" id="PF02213">
    <property type="entry name" value="GYF"/>
    <property type="match status" value="1"/>
</dbReference>
<evidence type="ECO:0000313" key="4">
    <source>
        <dbReference type="Proteomes" id="UP001230268"/>
    </source>
</evidence>
<reference evidence="3" key="1">
    <citation type="submission" date="2023-08" db="EMBL/GenBank/DDBJ databases">
        <title>Draft sequence of the Babesia gibsoni genome.</title>
        <authorList>
            <person name="Yamagishi J.Y."/>
            <person name="Xuan X.X."/>
        </authorList>
    </citation>
    <scope>NUCLEOTIDE SEQUENCE</scope>
    <source>
        <strain evidence="3">Azabu</strain>
    </source>
</reference>
<name>A0AAD8UUN4_BABGI</name>
<dbReference type="Gene3D" id="3.30.1490.40">
    <property type="match status" value="1"/>
</dbReference>
<dbReference type="InterPro" id="IPR003169">
    <property type="entry name" value="GYF"/>
</dbReference>
<gene>
    <name evidence="3" type="ORF">BgAZ_207100</name>
</gene>
<protein>
    <recommendedName>
        <fullName evidence="2">GYF domain-containing protein</fullName>
    </recommendedName>
</protein>
<feature type="compositionally biased region" description="Basic and acidic residues" evidence="1">
    <location>
        <begin position="185"/>
        <end position="196"/>
    </location>
</feature>
<feature type="region of interest" description="Disordered" evidence="1">
    <location>
        <begin position="167"/>
        <end position="281"/>
    </location>
</feature>
<dbReference type="SUPFAM" id="SSF55277">
    <property type="entry name" value="GYF domain"/>
    <property type="match status" value="1"/>
</dbReference>
<feature type="domain" description="GYF" evidence="2">
    <location>
        <begin position="479"/>
        <end position="530"/>
    </location>
</feature>
<feature type="region of interest" description="Disordered" evidence="1">
    <location>
        <begin position="691"/>
        <end position="715"/>
    </location>
</feature>
<feature type="compositionally biased region" description="Basic and acidic residues" evidence="1">
    <location>
        <begin position="205"/>
        <end position="281"/>
    </location>
</feature>